<keyword evidence="11 19" id="KW-1133">Transmembrane helix</keyword>
<dbReference type="PIRSF" id="PIRSF038885">
    <property type="entry name" value="COB"/>
    <property type="match status" value="1"/>
</dbReference>
<evidence type="ECO:0000256" key="4">
    <source>
        <dbReference type="ARBA" id="ARBA00022448"/>
    </source>
</evidence>
<comment type="cofactor">
    <cofactor evidence="19">
        <name>heme b</name>
        <dbReference type="ChEBI" id="CHEBI:60344"/>
    </cofactor>
    <text evidence="19">Binds 2 heme groups non-covalently.</text>
</comment>
<evidence type="ECO:0000256" key="10">
    <source>
        <dbReference type="ARBA" id="ARBA00022982"/>
    </source>
</evidence>
<comment type="subcellular location">
    <subcellularLocation>
        <location evidence="2">Mitochondrion inner membrane</location>
        <topology evidence="2">Multi-pass membrane protein</topology>
    </subcellularLocation>
</comment>
<dbReference type="PROSITE" id="PS51002">
    <property type="entry name" value="CYTB_NTER"/>
    <property type="match status" value="1"/>
</dbReference>
<keyword evidence="5 18" id="KW-0349">Heme</keyword>
<evidence type="ECO:0000256" key="5">
    <source>
        <dbReference type="ARBA" id="ARBA00022617"/>
    </source>
</evidence>
<dbReference type="InterPro" id="IPR048259">
    <property type="entry name" value="Cytochrome_b_N_euk/bac"/>
</dbReference>
<dbReference type="Pfam" id="PF00032">
    <property type="entry name" value="Cytochrom_B_C"/>
    <property type="match status" value="1"/>
</dbReference>
<feature type="transmembrane region" description="Helical" evidence="19">
    <location>
        <begin position="179"/>
        <end position="201"/>
    </location>
</feature>
<keyword evidence="7 19" id="KW-0812">Transmembrane</keyword>
<dbReference type="GO" id="GO:0016491">
    <property type="term" value="F:oxidoreductase activity"/>
    <property type="evidence" value="ECO:0007669"/>
    <property type="project" value="UniProtKB-UniRule"/>
</dbReference>
<evidence type="ECO:0000256" key="1">
    <source>
        <dbReference type="ARBA" id="ARBA00002566"/>
    </source>
</evidence>
<feature type="transmembrane region" description="Helical" evidence="19">
    <location>
        <begin position="74"/>
        <end position="99"/>
    </location>
</feature>
<feature type="binding site" description="axial binding residue" evidence="18">
    <location>
        <position position="84"/>
    </location>
    <ligand>
        <name>heme b</name>
        <dbReference type="ChEBI" id="CHEBI:60344"/>
        <label>b562</label>
    </ligand>
    <ligandPart>
        <name>Fe</name>
        <dbReference type="ChEBI" id="CHEBI:18248"/>
    </ligandPart>
</feature>
<evidence type="ECO:0000256" key="2">
    <source>
        <dbReference type="ARBA" id="ARBA00004448"/>
    </source>
</evidence>
<keyword evidence="4 19" id="KW-0813">Transport</keyword>
<gene>
    <name evidence="22" type="primary">CYTB</name>
</gene>
<evidence type="ECO:0000256" key="17">
    <source>
        <dbReference type="PIRSR" id="PIRSR038885-1"/>
    </source>
</evidence>
<dbReference type="CDD" id="cd00290">
    <property type="entry name" value="cytochrome_b_C"/>
    <property type="match status" value="1"/>
</dbReference>
<name>C6L2Y7_BRALA</name>
<evidence type="ECO:0000313" key="22">
    <source>
        <dbReference type="EMBL" id="BAH86196.1"/>
    </source>
</evidence>
<protein>
    <recommendedName>
        <fullName evidence="3 19">Cytochrome b</fullName>
    </recommendedName>
</protein>
<feature type="transmembrane region" description="Helical" evidence="19">
    <location>
        <begin position="346"/>
        <end position="367"/>
    </location>
</feature>
<evidence type="ECO:0000256" key="6">
    <source>
        <dbReference type="ARBA" id="ARBA00022660"/>
    </source>
</evidence>
<dbReference type="InterPro" id="IPR027387">
    <property type="entry name" value="Cytb/b6-like_sf"/>
</dbReference>
<dbReference type="InterPro" id="IPR016174">
    <property type="entry name" value="Di-haem_cyt_TM"/>
</dbReference>
<dbReference type="Gene3D" id="1.20.810.10">
    <property type="entry name" value="Cytochrome Bc1 Complex, Chain C"/>
    <property type="match status" value="1"/>
</dbReference>
<keyword evidence="15 19" id="KW-0472">Membrane</keyword>
<evidence type="ECO:0000256" key="18">
    <source>
        <dbReference type="PIRSR" id="PIRSR038885-2"/>
    </source>
</evidence>
<dbReference type="CDD" id="cd00284">
    <property type="entry name" value="Cytochrome_b_N"/>
    <property type="match status" value="1"/>
</dbReference>
<dbReference type="PANTHER" id="PTHR19271:SF16">
    <property type="entry name" value="CYTOCHROME B"/>
    <property type="match status" value="1"/>
</dbReference>
<keyword evidence="6 19" id="KW-0679">Respiratory chain</keyword>
<dbReference type="Pfam" id="PF00033">
    <property type="entry name" value="Cytochrome_B"/>
    <property type="match status" value="1"/>
</dbReference>
<geneLocation type="mitochondrion" evidence="22"/>
<evidence type="ECO:0000259" key="20">
    <source>
        <dbReference type="PROSITE" id="PS51002"/>
    </source>
</evidence>
<evidence type="ECO:0000256" key="12">
    <source>
        <dbReference type="ARBA" id="ARBA00023004"/>
    </source>
</evidence>
<keyword evidence="12 18" id="KW-0408">Iron</keyword>
<dbReference type="InterPro" id="IPR005797">
    <property type="entry name" value="Cyt_b/b6_N"/>
</dbReference>
<accession>C6L2Y7</accession>
<keyword evidence="14 19" id="KW-0496">Mitochondrion</keyword>
<feature type="transmembrane region" description="Helical" evidence="19">
    <location>
        <begin position="289"/>
        <end position="308"/>
    </location>
</feature>
<comment type="similarity">
    <text evidence="16 19">Belongs to the cytochrome b family.</text>
</comment>
<dbReference type="InterPro" id="IPR036150">
    <property type="entry name" value="Cyt_b/b6_C_sf"/>
</dbReference>
<evidence type="ECO:0000256" key="15">
    <source>
        <dbReference type="ARBA" id="ARBA00023136"/>
    </source>
</evidence>
<evidence type="ECO:0000256" key="14">
    <source>
        <dbReference type="ARBA" id="ARBA00023128"/>
    </source>
</evidence>
<feature type="domain" description="Cytochrome b/b6 N-terminal region profile" evidence="20">
    <location>
        <begin position="1"/>
        <end position="210"/>
    </location>
</feature>
<evidence type="ECO:0000256" key="3">
    <source>
        <dbReference type="ARBA" id="ARBA00013531"/>
    </source>
</evidence>
<sequence length="380" mass="42823">MSGPLRKHHPLLKVVNHSVIDLPVPSNISIWWNFGSLLGLCLISQILTGLFLAMHYTADVNLAFSSVAHICRDVNYGWLLPNLHANGASFMFICLYFHIGRGMYYGSYFYAETWNVGVVLLILTMATAFLGYVLPWGQMSFWGATVITNLFSAIPYLGTDLVQWLWGGFSVDNATLTRFFAFHFFLPFMIAGLAIVHLLFLHQTGANNPTGLAGDVDKVPFHAYFSYKDVVGFVVLLTGLVFIALFSPNLLTDPENYIPANPLVTPVHIQPEWYFLFAYAILRSIPNKLGGVVALAMSIVVLFFMPFVHSSRQTSHNFRPLSQVLFWSMVVNVFLLTWLGGQPVEYPYIFLGQVASFFYFFNILLLIPMVGYAENKLLFH</sequence>
<keyword evidence="8 18" id="KW-0479">Metal-binding</keyword>
<proteinExistence type="inferred from homology"/>
<evidence type="ECO:0000256" key="7">
    <source>
        <dbReference type="ARBA" id="ARBA00022692"/>
    </source>
</evidence>
<dbReference type="GO" id="GO:0005743">
    <property type="term" value="C:mitochondrial inner membrane"/>
    <property type="evidence" value="ECO:0007669"/>
    <property type="project" value="UniProtKB-SubCell"/>
</dbReference>
<feature type="transmembrane region" description="Helical" evidence="19">
    <location>
        <begin position="230"/>
        <end position="251"/>
    </location>
</feature>
<dbReference type="GO" id="GO:0008121">
    <property type="term" value="F:quinol-cytochrome-c reductase activity"/>
    <property type="evidence" value="ECO:0007669"/>
    <property type="project" value="InterPro"/>
</dbReference>
<keyword evidence="10 19" id="KW-0249">Electron transport</keyword>
<dbReference type="EMBL" id="AB478564">
    <property type="protein sequence ID" value="BAH86196.1"/>
    <property type="molecule type" value="Genomic_DNA"/>
</dbReference>
<dbReference type="GO" id="GO:0006122">
    <property type="term" value="P:mitochondrial electron transport, ubiquinol to cytochrome c"/>
    <property type="evidence" value="ECO:0007669"/>
    <property type="project" value="TreeGrafter"/>
</dbReference>
<evidence type="ECO:0000256" key="19">
    <source>
        <dbReference type="RuleBase" id="RU362117"/>
    </source>
</evidence>
<dbReference type="GO" id="GO:0046872">
    <property type="term" value="F:metal ion binding"/>
    <property type="evidence" value="ECO:0007669"/>
    <property type="project" value="UniProtKB-UniRule"/>
</dbReference>
<comment type="cofactor">
    <cofactor evidence="18">
        <name>heme</name>
        <dbReference type="ChEBI" id="CHEBI:30413"/>
    </cofactor>
    <text evidence="18">Binds 2 heme groups non-covalently.</text>
</comment>
<feature type="transmembrane region" description="Helical" evidence="19">
    <location>
        <begin position="114"/>
        <end position="134"/>
    </location>
</feature>
<feature type="binding site" description="axial binding residue" evidence="18">
    <location>
        <position position="98"/>
    </location>
    <ligand>
        <name>heme b</name>
        <dbReference type="ChEBI" id="CHEBI:60344"/>
        <label>b566</label>
    </ligand>
    <ligandPart>
        <name>Fe</name>
        <dbReference type="ChEBI" id="CHEBI:18248"/>
    </ligandPart>
</feature>
<feature type="transmembrane region" description="Helical" evidence="19">
    <location>
        <begin position="141"/>
        <end position="159"/>
    </location>
</feature>
<dbReference type="InterPro" id="IPR030689">
    <property type="entry name" value="Cytochrome_b"/>
</dbReference>
<dbReference type="PROSITE" id="PS51003">
    <property type="entry name" value="CYTB_CTER"/>
    <property type="match status" value="1"/>
</dbReference>
<dbReference type="InterPro" id="IPR005798">
    <property type="entry name" value="Cyt_b/b6_C"/>
</dbReference>
<feature type="binding site" description="axial binding residue" evidence="18">
    <location>
        <position position="197"/>
    </location>
    <ligand>
        <name>heme b</name>
        <dbReference type="ChEBI" id="CHEBI:60344"/>
        <label>b566</label>
    </ligand>
    <ligandPart>
        <name>Fe</name>
        <dbReference type="ChEBI" id="CHEBI:18248"/>
    </ligandPart>
</feature>
<evidence type="ECO:0000256" key="11">
    <source>
        <dbReference type="ARBA" id="ARBA00022989"/>
    </source>
</evidence>
<dbReference type="SUPFAM" id="SSF81648">
    <property type="entry name" value="a domain/subunit of cytochrome bc1 complex (Ubiquinol-cytochrome c reductase)"/>
    <property type="match status" value="1"/>
</dbReference>
<dbReference type="FunFam" id="1.20.810.10:FF:000002">
    <property type="entry name" value="Cytochrome b"/>
    <property type="match status" value="1"/>
</dbReference>
<feature type="transmembrane region" description="Helical" evidence="19">
    <location>
        <begin position="30"/>
        <end position="53"/>
    </location>
</feature>
<keyword evidence="13" id="KW-0830">Ubiquinone</keyword>
<feature type="domain" description="Cytochrome b/b6 C-terminal region profile" evidence="21">
    <location>
        <begin position="211"/>
        <end position="380"/>
    </location>
</feature>
<dbReference type="GO" id="GO:0045275">
    <property type="term" value="C:respiratory chain complex III"/>
    <property type="evidence" value="ECO:0007669"/>
    <property type="project" value="InterPro"/>
</dbReference>
<evidence type="ECO:0000256" key="8">
    <source>
        <dbReference type="ARBA" id="ARBA00022723"/>
    </source>
</evidence>
<evidence type="ECO:0000256" key="16">
    <source>
        <dbReference type="ARBA" id="ARBA00061233"/>
    </source>
</evidence>
<feature type="binding site" description="axial binding residue" evidence="18">
    <location>
        <position position="183"/>
    </location>
    <ligand>
        <name>heme b</name>
        <dbReference type="ChEBI" id="CHEBI:60344"/>
        <label>b562</label>
    </ligand>
    <ligandPart>
        <name>Fe</name>
        <dbReference type="ChEBI" id="CHEBI:18248"/>
    </ligandPart>
</feature>
<keyword evidence="9" id="KW-0999">Mitochondrion inner membrane</keyword>
<organism evidence="22">
    <name type="scientific">Branchiostoma lanceolatum</name>
    <name type="common">Common lancelet</name>
    <name type="synonym">Amphioxus lanceolatum</name>
    <dbReference type="NCBI Taxonomy" id="7740"/>
    <lineage>
        <taxon>Eukaryota</taxon>
        <taxon>Metazoa</taxon>
        <taxon>Chordata</taxon>
        <taxon>Cephalochordata</taxon>
        <taxon>Leptocardii</taxon>
        <taxon>Amphioxiformes</taxon>
        <taxon>Branchiostomatidae</taxon>
        <taxon>Branchiostoma</taxon>
    </lineage>
</organism>
<dbReference type="InterPro" id="IPR048260">
    <property type="entry name" value="Cytochrome_b_C_euk/bac"/>
</dbReference>
<dbReference type="PANTHER" id="PTHR19271">
    <property type="entry name" value="CYTOCHROME B"/>
    <property type="match status" value="1"/>
</dbReference>
<evidence type="ECO:0000259" key="21">
    <source>
        <dbReference type="PROSITE" id="PS51003"/>
    </source>
</evidence>
<feature type="binding site" evidence="17">
    <location>
        <position position="202"/>
    </location>
    <ligand>
        <name>a ubiquinone</name>
        <dbReference type="ChEBI" id="CHEBI:16389"/>
    </ligand>
</feature>
<dbReference type="SUPFAM" id="SSF81342">
    <property type="entry name" value="Transmembrane di-heme cytochromes"/>
    <property type="match status" value="1"/>
</dbReference>
<dbReference type="AlphaFoldDB" id="C6L2Y7"/>
<feature type="transmembrane region" description="Helical" evidence="19">
    <location>
        <begin position="320"/>
        <end position="340"/>
    </location>
</feature>
<reference evidence="22" key="1">
    <citation type="submission" date="2009-01" db="EMBL/GenBank/DDBJ databases">
        <title>Branchiostoma mitochondrial DNA, complete genome.</title>
        <authorList>
            <person name="Takada Y."/>
            <person name="Imai T."/>
        </authorList>
    </citation>
    <scope>NUCLEOTIDE SEQUENCE</scope>
    <source>
        <strain evidence="22">Bl-M01</strain>
    </source>
</reference>
<evidence type="ECO:0000256" key="9">
    <source>
        <dbReference type="ARBA" id="ARBA00022792"/>
    </source>
</evidence>
<evidence type="ECO:0000256" key="13">
    <source>
        <dbReference type="ARBA" id="ARBA00023075"/>
    </source>
</evidence>
<comment type="function">
    <text evidence="1 19">Component of the ubiquinol-cytochrome c reductase complex (complex III or cytochrome b-c1 complex) that is part of the mitochondrial respiratory chain. The b-c1 complex mediates electron transfer from ubiquinol to cytochrome c. Contributes to the generation of a proton gradient across the mitochondrial membrane that is then used for ATP synthesis.</text>
</comment>